<dbReference type="InterPro" id="IPR036860">
    <property type="entry name" value="SH2_dom_sf"/>
</dbReference>
<dbReference type="InterPro" id="IPR036028">
    <property type="entry name" value="SH3-like_dom_sf"/>
</dbReference>
<dbReference type="SUPFAM" id="SSF55550">
    <property type="entry name" value="SH2 domain"/>
    <property type="match status" value="1"/>
</dbReference>
<dbReference type="SMART" id="SM00326">
    <property type="entry name" value="SH3"/>
    <property type="match status" value="1"/>
</dbReference>
<evidence type="ECO:0000256" key="3">
    <source>
        <dbReference type="PROSITE-ProRule" id="PRU00192"/>
    </source>
</evidence>
<accession>A0A5K3FYJ5</accession>
<dbReference type="GO" id="GO:0005085">
    <property type="term" value="F:guanyl-nucleotide exchange factor activity"/>
    <property type="evidence" value="ECO:0007669"/>
    <property type="project" value="TreeGrafter"/>
</dbReference>
<dbReference type="PROSITE" id="PS50002">
    <property type="entry name" value="SH3"/>
    <property type="match status" value="1"/>
</dbReference>
<dbReference type="SMART" id="SM00252">
    <property type="entry name" value="SH2"/>
    <property type="match status" value="1"/>
</dbReference>
<feature type="domain" description="SH3" evidence="5">
    <location>
        <begin position="250"/>
        <end position="311"/>
    </location>
</feature>
<dbReference type="Pfam" id="PF07653">
    <property type="entry name" value="SH3_2"/>
    <property type="match status" value="1"/>
</dbReference>
<dbReference type="SUPFAM" id="SSF50044">
    <property type="entry name" value="SH3-domain"/>
    <property type="match status" value="1"/>
</dbReference>
<proteinExistence type="predicted"/>
<dbReference type="Gene3D" id="2.30.30.40">
    <property type="entry name" value="SH3 Domains"/>
    <property type="match status" value="1"/>
</dbReference>
<evidence type="ECO:0000256" key="2">
    <source>
        <dbReference type="PROSITE-ProRule" id="PRU00191"/>
    </source>
</evidence>
<feature type="domain" description="SH2" evidence="4">
    <location>
        <begin position="147"/>
        <end position="243"/>
    </location>
</feature>
<organism evidence="6">
    <name type="scientific">Mesocestoides corti</name>
    <name type="common">Flatworm</name>
    <dbReference type="NCBI Taxonomy" id="53468"/>
    <lineage>
        <taxon>Eukaryota</taxon>
        <taxon>Metazoa</taxon>
        <taxon>Spiralia</taxon>
        <taxon>Lophotrochozoa</taxon>
        <taxon>Platyhelminthes</taxon>
        <taxon>Cestoda</taxon>
        <taxon>Eucestoda</taxon>
        <taxon>Cyclophyllidea</taxon>
        <taxon>Mesocestoididae</taxon>
        <taxon>Mesocestoides</taxon>
    </lineage>
</organism>
<evidence type="ECO:0000259" key="4">
    <source>
        <dbReference type="PROSITE" id="PS50001"/>
    </source>
</evidence>
<dbReference type="GO" id="GO:0016477">
    <property type="term" value="P:cell migration"/>
    <property type="evidence" value="ECO:0007669"/>
    <property type="project" value="TreeGrafter"/>
</dbReference>
<evidence type="ECO:0000256" key="1">
    <source>
        <dbReference type="ARBA" id="ARBA00022443"/>
    </source>
</evidence>
<dbReference type="WBParaSite" id="MCU_011835-RA">
    <property type="protein sequence ID" value="MCU_011835-RA"/>
    <property type="gene ID" value="MCU_011835"/>
</dbReference>
<dbReference type="InterPro" id="IPR000980">
    <property type="entry name" value="SH2"/>
</dbReference>
<dbReference type="GO" id="GO:0005737">
    <property type="term" value="C:cytoplasm"/>
    <property type="evidence" value="ECO:0007669"/>
    <property type="project" value="TreeGrafter"/>
</dbReference>
<evidence type="ECO:0000313" key="6">
    <source>
        <dbReference type="WBParaSite" id="MCU_011835-RA"/>
    </source>
</evidence>
<keyword evidence="2" id="KW-0727">SH2 domain</keyword>
<protein>
    <submittedName>
        <fullName evidence="6">SH2 domain-containing protein</fullName>
    </submittedName>
</protein>
<dbReference type="PANTHER" id="PTHR45818:SF3">
    <property type="entry name" value="PROTEIN VAV"/>
    <property type="match status" value="1"/>
</dbReference>
<reference evidence="6" key="1">
    <citation type="submission" date="2019-11" db="UniProtKB">
        <authorList>
            <consortium name="WormBaseParasite"/>
        </authorList>
    </citation>
    <scope>IDENTIFICATION</scope>
</reference>
<dbReference type="InterPro" id="IPR001452">
    <property type="entry name" value="SH3_domain"/>
</dbReference>
<name>A0A5K3FYJ5_MESCO</name>
<dbReference type="Gene3D" id="3.30.505.10">
    <property type="entry name" value="SH2 domain"/>
    <property type="match status" value="1"/>
</dbReference>
<sequence length="311" mass="34537">MRLVLLSCFSFAPHSPLQGRLNDQDGWFPASHVDIPFTADSPPRPVLRRQSTSNVMITSPSESLAFCSISPRAELLPIPSTAAVCGSDANGISIARSSSLRTYAVPNSNGTATITSRHFSSTAAPSVVGKVMATSSPILPSHSSMPWYFGEMDRAEATQLLTGCEDGTFLVRISKNVSRMGEYSLSVVYHHPRHIRIQRSADSSFYLCSPQRFKSLEALVDFYCRVSLNECFDEVQTCLRFPYQRCPEESVLFYARAQHDFGGDANPRMLSLTRGDLVHVISTRGNERGWWKGWLNGRIGFFPLSFVSRQP</sequence>
<keyword evidence="1 3" id="KW-0728">SH3 domain</keyword>
<dbReference type="PANTHER" id="PTHR45818">
    <property type="entry name" value="PROTEIN VAV"/>
    <property type="match status" value="1"/>
</dbReference>
<dbReference type="PRINTS" id="PR00401">
    <property type="entry name" value="SH2DOMAIN"/>
</dbReference>
<dbReference type="Pfam" id="PF00017">
    <property type="entry name" value="SH2"/>
    <property type="match status" value="1"/>
</dbReference>
<dbReference type="AlphaFoldDB" id="A0A5K3FYJ5"/>
<dbReference type="PROSITE" id="PS50001">
    <property type="entry name" value="SH2"/>
    <property type="match status" value="1"/>
</dbReference>
<evidence type="ECO:0000259" key="5">
    <source>
        <dbReference type="PROSITE" id="PS50002"/>
    </source>
</evidence>